<protein>
    <submittedName>
        <fullName evidence="1">DUF72 domain-containing protein</fullName>
    </submittedName>
</protein>
<dbReference type="Pfam" id="PF01904">
    <property type="entry name" value="DUF72"/>
    <property type="match status" value="1"/>
</dbReference>
<dbReference type="EMBL" id="JBHRYC010000088">
    <property type="protein sequence ID" value="MFC3639304.1"/>
    <property type="molecule type" value="Genomic_DNA"/>
</dbReference>
<dbReference type="InterPro" id="IPR002763">
    <property type="entry name" value="DUF72"/>
</dbReference>
<evidence type="ECO:0000313" key="2">
    <source>
        <dbReference type="Proteomes" id="UP001595704"/>
    </source>
</evidence>
<comment type="caution">
    <text evidence="1">The sequence shown here is derived from an EMBL/GenBank/DDBJ whole genome shotgun (WGS) entry which is preliminary data.</text>
</comment>
<gene>
    <name evidence="1" type="ORF">ACFONL_18330</name>
</gene>
<dbReference type="PANTHER" id="PTHR30348:SF4">
    <property type="entry name" value="DUF72 DOMAIN-CONTAINING PROTEIN"/>
    <property type="match status" value="1"/>
</dbReference>
<reference evidence="2" key="1">
    <citation type="journal article" date="2019" name="Int. J. Syst. Evol. Microbiol.">
        <title>The Global Catalogue of Microorganisms (GCM) 10K type strain sequencing project: providing services to taxonomists for standard genome sequencing and annotation.</title>
        <authorList>
            <consortium name="The Broad Institute Genomics Platform"/>
            <consortium name="The Broad Institute Genome Sequencing Center for Infectious Disease"/>
            <person name="Wu L."/>
            <person name="Ma J."/>
        </authorList>
    </citation>
    <scope>NUCLEOTIDE SEQUENCE [LARGE SCALE GENOMIC DNA]</scope>
    <source>
        <strain evidence="2">KCTC 42282</strain>
    </source>
</reference>
<organism evidence="1 2">
    <name type="scientific">Camelimonas fluminis</name>
    <dbReference type="NCBI Taxonomy" id="1576911"/>
    <lineage>
        <taxon>Bacteria</taxon>
        <taxon>Pseudomonadati</taxon>
        <taxon>Pseudomonadota</taxon>
        <taxon>Alphaproteobacteria</taxon>
        <taxon>Hyphomicrobiales</taxon>
        <taxon>Chelatococcaceae</taxon>
        <taxon>Camelimonas</taxon>
    </lineage>
</organism>
<sequence length="270" mass="29660">MTALVGKAGKIRIGIGGWTYAPWRGVFYPDKLPQKRELEYAGAHLTSIEINGTYYGSQKPESFAKWRDETPDDFVFSLKAPRFATNRRVLADAGETIERFFNSGVTELGDKLGPINWQFMATKKFDPGDFEAFLKLLPQSVGGRDLRHVVEVRHDSFRTPEFTGLLRKFGVAAVVAGDSDYPQIADVTAPFVYARIMGTREDAGPDGYDDASLDLWADRARTWASGGAPEGLDYVEKPATGAPRDVFLYVISGHKVSNPAAAMALTGRTG</sequence>
<dbReference type="RefSeq" id="WP_191321387.1">
    <property type="nucleotide sequence ID" value="NZ_BNCG01000073.1"/>
</dbReference>
<accession>A0ABV7UKT4</accession>
<dbReference type="PANTHER" id="PTHR30348">
    <property type="entry name" value="UNCHARACTERIZED PROTEIN YECE"/>
    <property type="match status" value="1"/>
</dbReference>
<keyword evidence="2" id="KW-1185">Reference proteome</keyword>
<proteinExistence type="predicted"/>
<dbReference type="Gene3D" id="3.20.20.410">
    <property type="entry name" value="Protein of unknown function UPF0759"/>
    <property type="match status" value="1"/>
</dbReference>
<evidence type="ECO:0000313" key="1">
    <source>
        <dbReference type="EMBL" id="MFC3639304.1"/>
    </source>
</evidence>
<dbReference type="Proteomes" id="UP001595704">
    <property type="component" value="Unassembled WGS sequence"/>
</dbReference>
<dbReference type="InterPro" id="IPR036520">
    <property type="entry name" value="UPF0759_sf"/>
</dbReference>
<name>A0ABV7UKT4_9HYPH</name>
<dbReference type="SUPFAM" id="SSF117396">
    <property type="entry name" value="TM1631-like"/>
    <property type="match status" value="1"/>
</dbReference>